<evidence type="ECO:0000313" key="2">
    <source>
        <dbReference type="EMBL" id="SVA89171.1"/>
    </source>
</evidence>
<feature type="transmembrane region" description="Helical" evidence="1">
    <location>
        <begin position="26"/>
        <end position="46"/>
    </location>
</feature>
<feature type="non-terminal residue" evidence="2">
    <location>
        <position position="311"/>
    </location>
</feature>
<evidence type="ECO:0000256" key="1">
    <source>
        <dbReference type="SAM" id="Phobius"/>
    </source>
</evidence>
<feature type="transmembrane region" description="Helical" evidence="1">
    <location>
        <begin position="175"/>
        <end position="197"/>
    </location>
</feature>
<keyword evidence="1" id="KW-0472">Membrane</keyword>
<accession>A0A381ZJM0</accession>
<feature type="transmembrane region" description="Helical" evidence="1">
    <location>
        <begin position="292"/>
        <end position="309"/>
    </location>
</feature>
<reference evidence="2" key="1">
    <citation type="submission" date="2018-05" db="EMBL/GenBank/DDBJ databases">
        <authorList>
            <person name="Lanie J.A."/>
            <person name="Ng W.-L."/>
            <person name="Kazmierczak K.M."/>
            <person name="Andrzejewski T.M."/>
            <person name="Davidsen T.M."/>
            <person name="Wayne K.J."/>
            <person name="Tettelin H."/>
            <person name="Glass J.I."/>
            <person name="Rusch D."/>
            <person name="Podicherti R."/>
            <person name="Tsui H.-C.T."/>
            <person name="Winkler M.E."/>
        </authorList>
    </citation>
    <scope>NUCLEOTIDE SEQUENCE</scope>
</reference>
<sequence>MTSLFGLRAGTYDVAMHRFWPGLKRFGAFVALAGCCALVLYGRVYLSYDRVRISVVDSERLPSDGSMAVILPDLSRLAEGPTAIVLTLHNQALTTRSIMVADSDVSLSRFEIRPNETLRVDLSVQAGLRTGDTLHVVGDGDGWSLRHLEVGNAHGFSHGLFSLVVVPQSVERYEAVSLVGALSLFVVLVVLACPLFRFDNYRYVRLAEIALIAVMSLLFLVIAVLPMVSQYRVLLSLSAFSVCLGAVYLSVALRAIRSIYRALWNLYSDHREEVHGFLLAAHGMWVATRIKMLYSAVVVLFLVSVSNFYSS</sequence>
<protein>
    <submittedName>
        <fullName evidence="2">Uncharacterized protein</fullName>
    </submittedName>
</protein>
<gene>
    <name evidence="2" type="ORF">METZ01_LOCUS142025</name>
</gene>
<dbReference type="AlphaFoldDB" id="A0A381ZJM0"/>
<proteinExistence type="predicted"/>
<organism evidence="2">
    <name type="scientific">marine metagenome</name>
    <dbReference type="NCBI Taxonomy" id="408172"/>
    <lineage>
        <taxon>unclassified sequences</taxon>
        <taxon>metagenomes</taxon>
        <taxon>ecological metagenomes</taxon>
    </lineage>
</organism>
<feature type="transmembrane region" description="Helical" evidence="1">
    <location>
        <begin position="209"/>
        <end position="228"/>
    </location>
</feature>
<dbReference type="EMBL" id="UINC01021502">
    <property type="protein sequence ID" value="SVA89171.1"/>
    <property type="molecule type" value="Genomic_DNA"/>
</dbReference>
<feature type="transmembrane region" description="Helical" evidence="1">
    <location>
        <begin position="234"/>
        <end position="256"/>
    </location>
</feature>
<keyword evidence="1" id="KW-0812">Transmembrane</keyword>
<keyword evidence="1" id="KW-1133">Transmembrane helix</keyword>
<name>A0A381ZJM0_9ZZZZ</name>